<proteinExistence type="predicted"/>
<reference evidence="1" key="1">
    <citation type="submission" date="2021-05" db="EMBL/GenBank/DDBJ databases">
        <authorList>
            <person name="Khan N."/>
        </authorList>
    </citation>
    <scope>NUCLEOTIDE SEQUENCE</scope>
</reference>
<name>A0A8J2JIY2_FUSEQ</name>
<comment type="caution">
    <text evidence="1">The sequence shown here is derived from an EMBL/GenBank/DDBJ whole genome shotgun (WGS) entry which is preliminary data.</text>
</comment>
<gene>
    <name evidence="1" type="ORF">FEQUK3_LOCUS11715</name>
</gene>
<sequence>MMDGMQSRIDEFSETTRDISAKSVSTLKAIENGNQATREAAQNSIEQRAKASPLNHFLIAEEEEEEKKEYDPTENRRPENVTGLGDFYSWVGSYYNATVEAEFIVDFTPWAKKRSDQCEEVRNFSTTVKYDAILSVLEHRQENPGNNSLEFWLTLMPQASGPTNVSDLGAWWMRDGQNRSYVYSAQPLDTPGHGYRHSYGPDYFNFTTTQVSGGGYNITESLAGLEAASWQNMKIPSCNITEYKDEWRVVILDKGMYFTQDEGLWTGPVEYDYPKTSLQFDDKTANLTYAAFWDASAIQQPNYREVVDNPSLPTWSHTRLVGRVSFNFSGVLDEYHSDILSLDNSLPVWQRTVGFGNNSANIGYGDTPDSRGERTVGRAGLALVAVIISLGMVL</sequence>
<evidence type="ECO:0000313" key="1">
    <source>
        <dbReference type="EMBL" id="CAG7566009.1"/>
    </source>
</evidence>
<organism evidence="1 2">
    <name type="scientific">Fusarium equiseti</name>
    <name type="common">Fusarium scirpi</name>
    <dbReference type="NCBI Taxonomy" id="61235"/>
    <lineage>
        <taxon>Eukaryota</taxon>
        <taxon>Fungi</taxon>
        <taxon>Dikarya</taxon>
        <taxon>Ascomycota</taxon>
        <taxon>Pezizomycotina</taxon>
        <taxon>Sordariomycetes</taxon>
        <taxon>Hypocreomycetidae</taxon>
        <taxon>Hypocreales</taxon>
        <taxon>Nectriaceae</taxon>
        <taxon>Fusarium</taxon>
        <taxon>Fusarium incarnatum-equiseti species complex</taxon>
    </lineage>
</organism>
<dbReference type="AlphaFoldDB" id="A0A8J2JIY2"/>
<accession>A0A8J2JIY2</accession>
<protein>
    <submittedName>
        <fullName evidence="1">Uncharacterized protein</fullName>
    </submittedName>
</protein>
<evidence type="ECO:0000313" key="2">
    <source>
        <dbReference type="Proteomes" id="UP000693738"/>
    </source>
</evidence>
<dbReference type="EMBL" id="CAJSTJ010000195">
    <property type="protein sequence ID" value="CAG7566009.1"/>
    <property type="molecule type" value="Genomic_DNA"/>
</dbReference>
<dbReference type="Proteomes" id="UP000693738">
    <property type="component" value="Unassembled WGS sequence"/>
</dbReference>